<protein>
    <recommendedName>
        <fullName evidence="3">Formamidase</fullName>
    </recommendedName>
</protein>
<proteinExistence type="predicted"/>
<dbReference type="InterPro" id="IPR004304">
    <property type="entry name" value="FmdA_AmdA"/>
</dbReference>
<dbReference type="PANTHER" id="PTHR31891:SF1">
    <property type="entry name" value="FORMAMIDASE C869.04-RELATED"/>
    <property type="match status" value="1"/>
</dbReference>
<dbReference type="STRING" id="105984.A0A427XV23"/>
<gene>
    <name evidence="1" type="ORF">EHS24_007677</name>
</gene>
<comment type="caution">
    <text evidence="1">The sequence shown here is derived from an EMBL/GenBank/DDBJ whole genome shotgun (WGS) entry which is preliminary data.</text>
</comment>
<name>A0A427XV23_9TREE</name>
<dbReference type="SUPFAM" id="SSF141130">
    <property type="entry name" value="Acetamidase/Formamidase-like"/>
    <property type="match status" value="1"/>
</dbReference>
<evidence type="ECO:0008006" key="3">
    <source>
        <dbReference type="Google" id="ProtNLM"/>
    </source>
</evidence>
<keyword evidence="2" id="KW-1185">Reference proteome</keyword>
<dbReference type="GeneID" id="39592220"/>
<dbReference type="OrthoDB" id="9975579at2759"/>
<reference evidence="1 2" key="1">
    <citation type="submission" date="2018-11" db="EMBL/GenBank/DDBJ databases">
        <title>Genome sequence of Apiotrichum porosum DSM 27194.</title>
        <authorList>
            <person name="Aliyu H."/>
            <person name="Gorte O."/>
            <person name="Ochsenreither K."/>
        </authorList>
    </citation>
    <scope>NUCLEOTIDE SEQUENCE [LARGE SCALE GENOMIC DNA]</scope>
    <source>
        <strain evidence="1 2">DSM 27194</strain>
    </source>
</reference>
<dbReference type="EMBL" id="RSCE01000005">
    <property type="protein sequence ID" value="RSH82683.1"/>
    <property type="molecule type" value="Genomic_DNA"/>
</dbReference>
<dbReference type="AlphaFoldDB" id="A0A427XV23"/>
<dbReference type="Gene3D" id="2.60.120.580">
    <property type="entry name" value="Acetamidase/Formamidase-like domains"/>
    <property type="match status" value="1"/>
</dbReference>
<evidence type="ECO:0000313" key="1">
    <source>
        <dbReference type="EMBL" id="RSH82683.1"/>
    </source>
</evidence>
<accession>A0A427XV23</accession>
<sequence length="136" mass="15137">MAQTNRLEHKTVVTVDPFRPAAEQKGLMNRWHPDIPAYVTVKPGEVFKVECHEWTGGQISNSDNADDVKNVDLTKIHYLSGPIAIEDITPFEQMQWGYTGVFERTNGGGLFSTTFDTKAAKAIWDFEGKTAAGCVF</sequence>
<evidence type="ECO:0000313" key="2">
    <source>
        <dbReference type="Proteomes" id="UP000279236"/>
    </source>
</evidence>
<dbReference type="Pfam" id="PF03069">
    <property type="entry name" value="FmdA_AmdA"/>
    <property type="match status" value="1"/>
</dbReference>
<dbReference type="PANTHER" id="PTHR31891">
    <property type="entry name" value="FORMAMIDASE C869.04-RELATED"/>
    <property type="match status" value="1"/>
</dbReference>
<organism evidence="1 2">
    <name type="scientific">Apiotrichum porosum</name>
    <dbReference type="NCBI Taxonomy" id="105984"/>
    <lineage>
        <taxon>Eukaryota</taxon>
        <taxon>Fungi</taxon>
        <taxon>Dikarya</taxon>
        <taxon>Basidiomycota</taxon>
        <taxon>Agaricomycotina</taxon>
        <taxon>Tremellomycetes</taxon>
        <taxon>Trichosporonales</taxon>
        <taxon>Trichosporonaceae</taxon>
        <taxon>Apiotrichum</taxon>
    </lineage>
</organism>
<dbReference type="Proteomes" id="UP000279236">
    <property type="component" value="Unassembled WGS sequence"/>
</dbReference>
<dbReference type="RefSeq" id="XP_028476915.1">
    <property type="nucleotide sequence ID" value="XM_028623022.1"/>
</dbReference>
<dbReference type="GO" id="GO:0016811">
    <property type="term" value="F:hydrolase activity, acting on carbon-nitrogen (but not peptide) bonds, in linear amides"/>
    <property type="evidence" value="ECO:0007669"/>
    <property type="project" value="InterPro"/>
</dbReference>